<dbReference type="Pfam" id="PF01256">
    <property type="entry name" value="Carb_kinase"/>
    <property type="match status" value="1"/>
</dbReference>
<evidence type="ECO:0000259" key="7">
    <source>
        <dbReference type="PROSITE" id="PS51383"/>
    </source>
</evidence>
<accession>A0ABW0ZB47</accession>
<dbReference type="InterPro" id="IPR029056">
    <property type="entry name" value="Ribokinase-like"/>
</dbReference>
<keyword evidence="5 6" id="KW-0456">Lyase</keyword>
<keyword evidence="4 6" id="KW-0520">NAD</keyword>
<protein>
    <recommendedName>
        <fullName evidence="6">ADP-dependent (S)-NAD(P)H-hydrate dehydratase</fullName>
        <ecNumber evidence="6">4.2.1.136</ecNumber>
    </recommendedName>
    <alternativeName>
        <fullName evidence="6">ADP-dependent NAD(P)HX dehydratase</fullName>
    </alternativeName>
</protein>
<comment type="catalytic activity">
    <reaction evidence="6">
        <text>(6S)-NADPHX + ADP = AMP + phosphate + NADPH + H(+)</text>
        <dbReference type="Rhea" id="RHEA:32235"/>
        <dbReference type="ChEBI" id="CHEBI:15378"/>
        <dbReference type="ChEBI" id="CHEBI:43474"/>
        <dbReference type="ChEBI" id="CHEBI:57783"/>
        <dbReference type="ChEBI" id="CHEBI:64076"/>
        <dbReference type="ChEBI" id="CHEBI:456215"/>
        <dbReference type="ChEBI" id="CHEBI:456216"/>
        <dbReference type="EC" id="4.2.1.136"/>
    </reaction>
</comment>
<feature type="binding site" evidence="6">
    <location>
        <position position="239"/>
    </location>
    <ligand>
        <name>(6S)-NADPHX</name>
        <dbReference type="ChEBI" id="CHEBI:64076"/>
    </ligand>
</feature>
<dbReference type="EMBL" id="JBHSNS010000001">
    <property type="protein sequence ID" value="MFC5727378.1"/>
    <property type="molecule type" value="Genomic_DNA"/>
</dbReference>
<comment type="subunit">
    <text evidence="6">Homotetramer.</text>
</comment>
<sequence length="299" mass="30172">MTPAPQGYADGPRVVTPALLRNWALPAPGADKNASGRLLVLGGSIRSPGAVRLAGEAALRTGAGKVALATVETVTAGLGPLFPEAALVPLRADDVGSIDVDRAEEIIEHVQEAEVLLAGPGLVDPQHAVTLLDRILAKTDATLVLDALGSAFVTEHPEGLHHLDGRAVLTVNPEELARTAHATDEEVGRAPLAVAARVAARSRAVVVCGGTTKHVVTPDGEAWTVEGGGPGLAASGSGDVQSGVLAGLLARRASPAQAAVWAGYVHARCGERLAASIGAVGYLASELPGQVPAVLAELG</sequence>
<feature type="binding site" evidence="6">
    <location>
        <position position="238"/>
    </location>
    <ligand>
        <name>AMP</name>
        <dbReference type="ChEBI" id="CHEBI:456215"/>
    </ligand>
</feature>
<keyword evidence="2 6" id="KW-0067">ATP-binding</keyword>
<feature type="binding site" evidence="6">
    <location>
        <position position="121"/>
    </location>
    <ligand>
        <name>(6S)-NADPHX</name>
        <dbReference type="ChEBI" id="CHEBI:64076"/>
    </ligand>
</feature>
<comment type="cofactor">
    <cofactor evidence="6">
        <name>Mg(2+)</name>
        <dbReference type="ChEBI" id="CHEBI:18420"/>
    </cofactor>
</comment>
<comment type="caution">
    <text evidence="6">Lacks conserved residue(s) required for the propagation of feature annotation.</text>
</comment>
<dbReference type="RefSeq" id="WP_206056124.1">
    <property type="nucleotide sequence ID" value="NZ_JBHSNS010000001.1"/>
</dbReference>
<evidence type="ECO:0000256" key="5">
    <source>
        <dbReference type="ARBA" id="ARBA00023239"/>
    </source>
</evidence>
<evidence type="ECO:0000256" key="1">
    <source>
        <dbReference type="ARBA" id="ARBA00022741"/>
    </source>
</evidence>
<dbReference type="CDD" id="cd01171">
    <property type="entry name" value="YXKO-related"/>
    <property type="match status" value="1"/>
</dbReference>
<reference evidence="9" key="1">
    <citation type="journal article" date="2019" name="Int. J. Syst. Evol. Microbiol.">
        <title>The Global Catalogue of Microorganisms (GCM) 10K type strain sequencing project: providing services to taxonomists for standard genome sequencing and annotation.</title>
        <authorList>
            <consortium name="The Broad Institute Genomics Platform"/>
            <consortium name="The Broad Institute Genome Sequencing Center for Infectious Disease"/>
            <person name="Wu L."/>
            <person name="Ma J."/>
        </authorList>
    </citation>
    <scope>NUCLEOTIDE SEQUENCE [LARGE SCALE GENOMIC DNA]</scope>
    <source>
        <strain evidence="9">YIM 94188</strain>
    </source>
</reference>
<dbReference type="SUPFAM" id="SSF53613">
    <property type="entry name" value="Ribokinase-like"/>
    <property type="match status" value="1"/>
</dbReference>
<comment type="similarity">
    <text evidence="6">Belongs to the NnrD/CARKD family.</text>
</comment>
<dbReference type="Gene3D" id="3.40.1190.20">
    <property type="match status" value="1"/>
</dbReference>
<gene>
    <name evidence="6" type="primary">nnrD</name>
    <name evidence="8" type="ORF">ACFPQB_00495</name>
</gene>
<comment type="function">
    <text evidence="6">Catalyzes the dehydration of the S-form of NAD(P)HX at the expense of ADP, which is converted to AMP. Together with NAD(P)HX epimerase, which catalyzes the epimerization of the S- and R-forms, the enzyme allows the repair of both epimers of NAD(P)HX, a damaged form of NAD(P)H that is a result of enzymatic or heat-dependent hydration.</text>
</comment>
<dbReference type="PANTHER" id="PTHR12592">
    <property type="entry name" value="ATP-DEPENDENT (S)-NAD(P)H-HYDRATE DEHYDRATASE FAMILY MEMBER"/>
    <property type="match status" value="1"/>
</dbReference>
<proteinExistence type="inferred from homology"/>
<evidence type="ECO:0000313" key="8">
    <source>
        <dbReference type="EMBL" id="MFC5727378.1"/>
    </source>
</evidence>
<evidence type="ECO:0000256" key="2">
    <source>
        <dbReference type="ARBA" id="ARBA00022840"/>
    </source>
</evidence>
<dbReference type="PROSITE" id="PS51383">
    <property type="entry name" value="YJEF_C_3"/>
    <property type="match status" value="1"/>
</dbReference>
<keyword evidence="3 6" id="KW-0521">NADP</keyword>
<keyword evidence="9" id="KW-1185">Reference proteome</keyword>
<dbReference type="PANTHER" id="PTHR12592:SF0">
    <property type="entry name" value="ATP-DEPENDENT (S)-NAD(P)H-HYDRATE DEHYDRATASE"/>
    <property type="match status" value="1"/>
</dbReference>
<evidence type="ECO:0000256" key="6">
    <source>
        <dbReference type="HAMAP-Rule" id="MF_01965"/>
    </source>
</evidence>
<dbReference type="HAMAP" id="MF_01965">
    <property type="entry name" value="NADHX_dehydratase"/>
    <property type="match status" value="1"/>
</dbReference>
<feature type="binding site" evidence="6">
    <location>
        <position position="50"/>
    </location>
    <ligand>
        <name>(6S)-NADPHX</name>
        <dbReference type="ChEBI" id="CHEBI:64076"/>
    </ligand>
</feature>
<dbReference type="EC" id="4.2.1.136" evidence="6"/>
<evidence type="ECO:0000256" key="3">
    <source>
        <dbReference type="ARBA" id="ARBA00022857"/>
    </source>
</evidence>
<dbReference type="InterPro" id="IPR000631">
    <property type="entry name" value="CARKD"/>
</dbReference>
<feature type="domain" description="YjeF C-terminal" evidence="7">
    <location>
        <begin position="15"/>
        <end position="298"/>
    </location>
</feature>
<comment type="catalytic activity">
    <reaction evidence="6">
        <text>(6S)-NADHX + ADP = AMP + phosphate + NADH + H(+)</text>
        <dbReference type="Rhea" id="RHEA:32223"/>
        <dbReference type="ChEBI" id="CHEBI:15378"/>
        <dbReference type="ChEBI" id="CHEBI:43474"/>
        <dbReference type="ChEBI" id="CHEBI:57945"/>
        <dbReference type="ChEBI" id="CHEBI:64074"/>
        <dbReference type="ChEBI" id="CHEBI:456215"/>
        <dbReference type="ChEBI" id="CHEBI:456216"/>
        <dbReference type="EC" id="4.2.1.136"/>
    </reaction>
</comment>
<keyword evidence="1 6" id="KW-0547">Nucleotide-binding</keyword>
<dbReference type="NCBIfam" id="TIGR00196">
    <property type="entry name" value="yjeF_cterm"/>
    <property type="match status" value="1"/>
</dbReference>
<evidence type="ECO:0000313" key="9">
    <source>
        <dbReference type="Proteomes" id="UP001596072"/>
    </source>
</evidence>
<dbReference type="Proteomes" id="UP001596072">
    <property type="component" value="Unassembled WGS sequence"/>
</dbReference>
<name>A0ABW0ZB47_9ACTN</name>
<comment type="caution">
    <text evidence="8">The sequence shown here is derived from an EMBL/GenBank/DDBJ whole genome shotgun (WGS) entry which is preliminary data.</text>
</comment>
<evidence type="ECO:0000256" key="4">
    <source>
        <dbReference type="ARBA" id="ARBA00023027"/>
    </source>
</evidence>
<organism evidence="8 9">
    <name type="scientific">Nocardioides vastitatis</name>
    <dbReference type="NCBI Taxonomy" id="2568655"/>
    <lineage>
        <taxon>Bacteria</taxon>
        <taxon>Bacillati</taxon>
        <taxon>Actinomycetota</taxon>
        <taxon>Actinomycetes</taxon>
        <taxon>Propionibacteriales</taxon>
        <taxon>Nocardioidaceae</taxon>
        <taxon>Nocardioides</taxon>
    </lineage>
</organism>